<dbReference type="InterPro" id="IPR050261">
    <property type="entry name" value="FrsA_esterase"/>
</dbReference>
<name>A0AAN7Z900_9PEZI</name>
<evidence type="ECO:0000313" key="2">
    <source>
        <dbReference type="EMBL" id="KAK5633757.1"/>
    </source>
</evidence>
<evidence type="ECO:0000256" key="1">
    <source>
        <dbReference type="ARBA" id="ARBA00022801"/>
    </source>
</evidence>
<dbReference type="Pfam" id="PF06500">
    <property type="entry name" value="FrsA-like"/>
    <property type="match status" value="1"/>
</dbReference>
<evidence type="ECO:0000313" key="3">
    <source>
        <dbReference type="Proteomes" id="UP001305414"/>
    </source>
</evidence>
<keyword evidence="3" id="KW-1185">Reference proteome</keyword>
<organism evidence="2 3">
    <name type="scientific">Xylaria bambusicola</name>
    <dbReference type="NCBI Taxonomy" id="326684"/>
    <lineage>
        <taxon>Eukaryota</taxon>
        <taxon>Fungi</taxon>
        <taxon>Dikarya</taxon>
        <taxon>Ascomycota</taxon>
        <taxon>Pezizomycotina</taxon>
        <taxon>Sordariomycetes</taxon>
        <taxon>Xylariomycetidae</taxon>
        <taxon>Xylariales</taxon>
        <taxon>Xylariaceae</taxon>
        <taxon>Xylaria</taxon>
    </lineage>
</organism>
<dbReference type="GO" id="GO:0016787">
    <property type="term" value="F:hydrolase activity"/>
    <property type="evidence" value="ECO:0007669"/>
    <property type="project" value="UniProtKB-KW"/>
</dbReference>
<dbReference type="EMBL" id="JAWHQM010000035">
    <property type="protein sequence ID" value="KAK5633757.1"/>
    <property type="molecule type" value="Genomic_DNA"/>
</dbReference>
<accession>A0AAN7Z900</accession>
<reference evidence="2 3" key="1">
    <citation type="submission" date="2023-10" db="EMBL/GenBank/DDBJ databases">
        <title>Draft genome sequence of Xylaria bambusicola isolate GMP-LS, the root and basal stem rot pathogen of sugarcane in Indonesia.</title>
        <authorList>
            <person name="Selvaraj P."/>
            <person name="Muralishankar V."/>
            <person name="Muruganantham S."/>
            <person name="Sp S."/>
            <person name="Haryani S."/>
            <person name="Lau K.J.X."/>
            <person name="Naqvi N.I."/>
        </authorList>
    </citation>
    <scope>NUCLEOTIDE SEQUENCE [LARGE SCALE GENOMIC DNA]</scope>
    <source>
        <strain evidence="2">GMP-LS</strain>
    </source>
</reference>
<comment type="caution">
    <text evidence="2">The sequence shown here is derived from an EMBL/GenBank/DDBJ whole genome shotgun (WGS) entry which is preliminary data.</text>
</comment>
<keyword evidence="1" id="KW-0378">Hydrolase</keyword>
<evidence type="ECO:0008006" key="4">
    <source>
        <dbReference type="Google" id="ProtNLM"/>
    </source>
</evidence>
<proteinExistence type="predicted"/>
<dbReference type="InterPro" id="IPR029058">
    <property type="entry name" value="AB_hydrolase_fold"/>
</dbReference>
<dbReference type="Gene3D" id="1.20.1440.110">
    <property type="entry name" value="acylaminoacyl peptidase"/>
    <property type="match status" value="1"/>
</dbReference>
<dbReference type="Proteomes" id="UP001305414">
    <property type="component" value="Unassembled WGS sequence"/>
</dbReference>
<gene>
    <name evidence="2" type="ORF">RRF57_009471</name>
</gene>
<dbReference type="Gene3D" id="3.40.50.1820">
    <property type="entry name" value="alpha/beta hydrolase"/>
    <property type="match status" value="1"/>
</dbReference>
<dbReference type="SUPFAM" id="SSF53474">
    <property type="entry name" value="alpha/beta-Hydrolases"/>
    <property type="match status" value="1"/>
</dbReference>
<dbReference type="InterPro" id="IPR010520">
    <property type="entry name" value="FrsA-like"/>
</dbReference>
<sequence>MHRFFKGQFFNFETARILGMAPYGGADVAEVIEAVGQIRDGDPISWAKAWLTQAERAEALADESFKAGQRVLARRAYLRAANYTRAAGYMIVSPDPRQRDVYEKVNALFRKAAALFDCAVHYVSIPHDGGKIALPGHLYLPPSTRRLPGKIPILICNGGADALQEELYYMHPAAGPDLGYAVLTFEGPGQGLALKRDGVTMRPDWEVVGKDVLDFVEDYAASHPDLELDTSRIALAGASLGAYFALRAAADPRVKVCVALDPLFSFWDFAMQHVSPTFISLWERGWLGDGIIDMMIGLMMRATFQMNWEVNLSGGFFGIRSPALILKEMKRYSLSGGYLDKVKCPVLVSGASESLYLDPSHHTKRVFDALTSVPDSDKVLWMSTTPGQGSLQAKMGAMQLVNQKTFKFLDEKLDIKRPALENASKDV</sequence>
<dbReference type="PANTHER" id="PTHR22946">
    <property type="entry name" value="DIENELACTONE HYDROLASE DOMAIN-CONTAINING PROTEIN-RELATED"/>
    <property type="match status" value="1"/>
</dbReference>
<dbReference type="PANTHER" id="PTHR22946:SF13">
    <property type="entry name" value="ALPHA_BETA HYDROLASE PSOB"/>
    <property type="match status" value="1"/>
</dbReference>
<protein>
    <recommendedName>
        <fullName evidence="4">AB hydrolase-1 domain-containing protein</fullName>
    </recommendedName>
</protein>
<dbReference type="AlphaFoldDB" id="A0AAN7Z900"/>